<keyword evidence="2" id="KW-1185">Reference proteome</keyword>
<organism evidence="1 2">
    <name type="scientific">Strigamia maritima</name>
    <name type="common">European centipede</name>
    <name type="synonym">Geophilus maritimus</name>
    <dbReference type="NCBI Taxonomy" id="126957"/>
    <lineage>
        <taxon>Eukaryota</taxon>
        <taxon>Metazoa</taxon>
        <taxon>Ecdysozoa</taxon>
        <taxon>Arthropoda</taxon>
        <taxon>Myriapoda</taxon>
        <taxon>Chilopoda</taxon>
        <taxon>Pleurostigmophora</taxon>
        <taxon>Geophilomorpha</taxon>
        <taxon>Linotaeniidae</taxon>
        <taxon>Strigamia</taxon>
    </lineage>
</organism>
<dbReference type="EnsemblMetazoa" id="SMAR008258-RA">
    <property type="protein sequence ID" value="SMAR008258-PA"/>
    <property type="gene ID" value="SMAR008258"/>
</dbReference>
<dbReference type="EMBL" id="JH431831">
    <property type="status" value="NOT_ANNOTATED_CDS"/>
    <property type="molecule type" value="Genomic_DNA"/>
</dbReference>
<proteinExistence type="predicted"/>
<accession>T1J3T8</accession>
<name>T1J3T8_STRMM</name>
<dbReference type="AlphaFoldDB" id="T1J3T8"/>
<protein>
    <submittedName>
        <fullName evidence="1">Uncharacterized protein</fullName>
    </submittedName>
</protein>
<reference evidence="1" key="2">
    <citation type="submission" date="2015-02" db="UniProtKB">
        <authorList>
            <consortium name="EnsemblMetazoa"/>
        </authorList>
    </citation>
    <scope>IDENTIFICATION</scope>
</reference>
<sequence length="90" mass="10738">MTTHHQEQNGPTHTHTNTHYLYSSTINCCFCRSSLSTNLSPTYTQKLTVFPRPLLQQRINEHKHQHRILLLLLFVLKKKEKKKIFTFYII</sequence>
<evidence type="ECO:0000313" key="2">
    <source>
        <dbReference type="Proteomes" id="UP000014500"/>
    </source>
</evidence>
<dbReference type="Proteomes" id="UP000014500">
    <property type="component" value="Unassembled WGS sequence"/>
</dbReference>
<dbReference type="HOGENOM" id="CLU_2443625_0_0_1"/>
<evidence type="ECO:0000313" key="1">
    <source>
        <dbReference type="EnsemblMetazoa" id="SMAR008258-PA"/>
    </source>
</evidence>
<reference evidence="2" key="1">
    <citation type="submission" date="2011-05" db="EMBL/GenBank/DDBJ databases">
        <authorList>
            <person name="Richards S.R."/>
            <person name="Qu J."/>
            <person name="Jiang H."/>
            <person name="Jhangiani S.N."/>
            <person name="Agravi P."/>
            <person name="Goodspeed R."/>
            <person name="Gross S."/>
            <person name="Mandapat C."/>
            <person name="Jackson L."/>
            <person name="Mathew T."/>
            <person name="Pu L."/>
            <person name="Thornton R."/>
            <person name="Saada N."/>
            <person name="Wilczek-Boney K.B."/>
            <person name="Lee S."/>
            <person name="Kovar C."/>
            <person name="Wu Y."/>
            <person name="Scherer S.E."/>
            <person name="Worley K.C."/>
            <person name="Muzny D.M."/>
            <person name="Gibbs R."/>
        </authorList>
    </citation>
    <scope>NUCLEOTIDE SEQUENCE</scope>
    <source>
        <strain evidence="2">Brora</strain>
    </source>
</reference>